<accession>A0A386HN25</accession>
<dbReference type="EMBL" id="CP032489">
    <property type="protein sequence ID" value="AYD47205.1"/>
    <property type="molecule type" value="Genomic_DNA"/>
</dbReference>
<keyword evidence="3" id="KW-1185">Reference proteome</keyword>
<reference evidence="2 3" key="1">
    <citation type="submission" date="2018-09" db="EMBL/GenBank/DDBJ databases">
        <title>Arachidicoccus sp. nov., a bacterium isolated from soil.</title>
        <authorList>
            <person name="Weon H.-Y."/>
            <person name="Kwon S.-W."/>
            <person name="Lee S.A."/>
        </authorList>
    </citation>
    <scope>NUCLEOTIDE SEQUENCE [LARGE SCALE GENOMIC DNA]</scope>
    <source>
        <strain evidence="2 3">KIS59-12</strain>
    </source>
</reference>
<dbReference type="Proteomes" id="UP000266118">
    <property type="component" value="Chromosome"/>
</dbReference>
<evidence type="ECO:0000313" key="3">
    <source>
        <dbReference type="Proteomes" id="UP000266118"/>
    </source>
</evidence>
<dbReference type="RefSeq" id="WP_119986067.1">
    <property type="nucleotide sequence ID" value="NZ_CP032489.1"/>
</dbReference>
<dbReference type="OrthoDB" id="182870at2"/>
<feature type="signal peptide" evidence="1">
    <location>
        <begin position="1"/>
        <end position="27"/>
    </location>
</feature>
<protein>
    <submittedName>
        <fullName evidence="2">Uncharacterized protein</fullName>
    </submittedName>
</protein>
<sequence>MHKNWAFKCLANFLFVFFILFRTNVFAKTGHEKNNEIKVEVNQQTGNYTISSNILHWRFSGTVGQAVSSLKKTSGKDNYGIFHQISFQWKADNHYIACIKYYQTRPIVLFSLNIPEGANHINLKFPDFTEFPKDLQKFSYANNVFAPHQFKLNNTSTPWLFFDNKDNAFILSPASDFIVSKMYGNGEDNIASGLNDNLANLPKNFSHQSLLVMEKGIANAWADWGDCLRNIYNRIRPANDADKLLKYYGYWTDNGADYYYNYDTTKGYANTLIDLTKRYQEEGIPLGYMQLDSWWYDKSVYDPDGHPTADHKNKNLPYGPWNRYGGTMSYTANKFLFPNGLTAFQNEIKLPFVVHARWIDPHSPYHQQYKISGYGAVDPAFWKNVADYLKDADVICYEQDWLNYIYDKSPAMATDLNIGNAFTDGMANSCKADGINLQYCMAEPRFFLQGVKYNNLTTIRTSDDRFEHRKWNAFIYNAQLAYSLGIWPWCDVFKSDEMGNMILANLSAGPVGTGDAIGKENKKNIMMTCREDGVLVKPDVTIIPFDQTYIDQANHLNKPMLAWTYTKQQSLQTDYVFCCTKKNAVDRIVRFKPATIGMQGRVVVYNPISKEAKKINAKEDFTAAIGDDDYTYFEIAPYTSTGIAFLGDQDKIVATGRQRIAKIVSSQKTMSVTVAFAPTEKTVTLHGFYEKPFKANKGKLSLDADQKYFTLTLSKDSSMKETVKLITD</sequence>
<keyword evidence="1" id="KW-0732">Signal</keyword>
<dbReference type="KEGG" id="ark:D6B99_06010"/>
<proteinExistence type="predicted"/>
<gene>
    <name evidence="2" type="ORF">D6B99_06010</name>
</gene>
<dbReference type="AlphaFoldDB" id="A0A386HN25"/>
<feature type="chain" id="PRO_5017242301" evidence="1">
    <location>
        <begin position="28"/>
        <end position="728"/>
    </location>
</feature>
<evidence type="ECO:0000313" key="2">
    <source>
        <dbReference type="EMBL" id="AYD47205.1"/>
    </source>
</evidence>
<name>A0A386HN25_9BACT</name>
<organism evidence="2 3">
    <name type="scientific">Arachidicoccus soli</name>
    <dbReference type="NCBI Taxonomy" id="2341117"/>
    <lineage>
        <taxon>Bacteria</taxon>
        <taxon>Pseudomonadati</taxon>
        <taxon>Bacteroidota</taxon>
        <taxon>Chitinophagia</taxon>
        <taxon>Chitinophagales</taxon>
        <taxon>Chitinophagaceae</taxon>
        <taxon>Arachidicoccus</taxon>
    </lineage>
</organism>
<evidence type="ECO:0000256" key="1">
    <source>
        <dbReference type="SAM" id="SignalP"/>
    </source>
</evidence>